<evidence type="ECO:0000313" key="8">
    <source>
        <dbReference type="Proteomes" id="UP000050280"/>
    </source>
</evidence>
<evidence type="ECO:0000259" key="6">
    <source>
        <dbReference type="Pfam" id="PF06271"/>
    </source>
</evidence>
<sequence length="238" mass="26719">MNDFQIETAQNISISQNTAHLGDRLLAYLIDSFVIFAYTILVILLLVSLELDFADAWAIYLIASLPAFLYYVGVETLTDGKTIGKSLMKLRVVKIDGSKPSFANYFVRWMLRIIDVVLTTGGGAVLTILIRGNGQRIGDIAAGTTVISEKQKITLADTLLRDIADDYQPTFSQVTVFSDREIQTIKQLYDDARKYGHHKVILSLDTKIKQLTDISTTMSPVDFVDTVIKDYNYYTQKL</sequence>
<dbReference type="OrthoDB" id="9814143at2"/>
<name>A0A0P7AYD7_9FLAO</name>
<dbReference type="Pfam" id="PF06271">
    <property type="entry name" value="RDD"/>
    <property type="match status" value="1"/>
</dbReference>
<protein>
    <submittedName>
        <fullName evidence="7">RDD family membrane protein</fullName>
    </submittedName>
</protein>
<evidence type="ECO:0000256" key="4">
    <source>
        <dbReference type="ARBA" id="ARBA00023136"/>
    </source>
</evidence>
<keyword evidence="8" id="KW-1185">Reference proteome</keyword>
<evidence type="ECO:0000256" key="1">
    <source>
        <dbReference type="ARBA" id="ARBA00004141"/>
    </source>
</evidence>
<organism evidence="7 8">
    <name type="scientific">Croceitalea dokdonensis DOKDO 023</name>
    <dbReference type="NCBI Taxonomy" id="1300341"/>
    <lineage>
        <taxon>Bacteria</taxon>
        <taxon>Pseudomonadati</taxon>
        <taxon>Bacteroidota</taxon>
        <taxon>Flavobacteriia</taxon>
        <taxon>Flavobacteriales</taxon>
        <taxon>Flavobacteriaceae</taxon>
        <taxon>Croceitalea</taxon>
    </lineage>
</organism>
<evidence type="ECO:0000256" key="2">
    <source>
        <dbReference type="ARBA" id="ARBA00022692"/>
    </source>
</evidence>
<keyword evidence="3 5" id="KW-1133">Transmembrane helix</keyword>
<feature type="transmembrane region" description="Helical" evidence="5">
    <location>
        <begin position="25"/>
        <end position="47"/>
    </location>
</feature>
<dbReference type="GO" id="GO:0016020">
    <property type="term" value="C:membrane"/>
    <property type="evidence" value="ECO:0007669"/>
    <property type="project" value="UniProtKB-SubCell"/>
</dbReference>
<dbReference type="STRING" id="1300341.I595_3479"/>
<proteinExistence type="predicted"/>
<reference evidence="7 8" key="1">
    <citation type="submission" date="2015-09" db="EMBL/GenBank/DDBJ databases">
        <title>Genome sequence of the marine flavobacterium Croceitalea dokdonensis DOKDO 023 that contains proton- and sodium-pumping rhodopsins.</title>
        <authorList>
            <person name="Kwon S.-K."/>
            <person name="Lee H.K."/>
            <person name="Kwak M.-J."/>
            <person name="Kim J.F."/>
        </authorList>
    </citation>
    <scope>NUCLEOTIDE SEQUENCE [LARGE SCALE GENOMIC DNA]</scope>
    <source>
        <strain evidence="7 8">DOKDO 023</strain>
    </source>
</reference>
<keyword evidence="4 5" id="KW-0472">Membrane</keyword>
<evidence type="ECO:0000256" key="3">
    <source>
        <dbReference type="ARBA" id="ARBA00022989"/>
    </source>
</evidence>
<dbReference type="PATRIC" id="fig|1300341.3.peg.3618"/>
<dbReference type="EMBL" id="LDJX01000009">
    <property type="protein sequence ID" value="KPM30458.1"/>
    <property type="molecule type" value="Genomic_DNA"/>
</dbReference>
<gene>
    <name evidence="7" type="ORF">I595_3479</name>
</gene>
<keyword evidence="2 5" id="KW-0812">Transmembrane</keyword>
<dbReference type="AlphaFoldDB" id="A0A0P7AYD7"/>
<dbReference type="RefSeq" id="WP_054560436.1">
    <property type="nucleotide sequence ID" value="NZ_LDJX01000009.1"/>
</dbReference>
<feature type="transmembrane region" description="Helical" evidence="5">
    <location>
        <begin position="54"/>
        <end position="72"/>
    </location>
</feature>
<dbReference type="Proteomes" id="UP000050280">
    <property type="component" value="Unassembled WGS sequence"/>
</dbReference>
<comment type="subcellular location">
    <subcellularLocation>
        <location evidence="1">Membrane</location>
        <topology evidence="1">Multi-pass membrane protein</topology>
    </subcellularLocation>
</comment>
<accession>A0A0P7AYD7</accession>
<dbReference type="InterPro" id="IPR010432">
    <property type="entry name" value="RDD"/>
</dbReference>
<feature type="domain" description="RDD" evidence="6">
    <location>
        <begin position="18"/>
        <end position="143"/>
    </location>
</feature>
<dbReference type="PANTHER" id="PTHR38480:SF1">
    <property type="entry name" value="SLR0254 PROTEIN"/>
    <property type="match status" value="1"/>
</dbReference>
<feature type="transmembrane region" description="Helical" evidence="5">
    <location>
        <begin position="109"/>
        <end position="130"/>
    </location>
</feature>
<comment type="caution">
    <text evidence="7">The sequence shown here is derived from an EMBL/GenBank/DDBJ whole genome shotgun (WGS) entry which is preliminary data.</text>
</comment>
<evidence type="ECO:0000313" key="7">
    <source>
        <dbReference type="EMBL" id="KPM30458.1"/>
    </source>
</evidence>
<evidence type="ECO:0000256" key="5">
    <source>
        <dbReference type="SAM" id="Phobius"/>
    </source>
</evidence>
<dbReference type="PANTHER" id="PTHR38480">
    <property type="entry name" value="SLR0254 PROTEIN"/>
    <property type="match status" value="1"/>
</dbReference>